<dbReference type="Proteomes" id="UP001162992">
    <property type="component" value="Chromosome 1"/>
</dbReference>
<evidence type="ECO:0000313" key="1">
    <source>
        <dbReference type="EMBL" id="KAJ7568323.1"/>
    </source>
</evidence>
<evidence type="ECO:0000313" key="2">
    <source>
        <dbReference type="Proteomes" id="UP001162992"/>
    </source>
</evidence>
<keyword evidence="2" id="KW-1185">Reference proteome</keyword>
<name>A0ACC2EPB7_DIPCM</name>
<reference evidence="2" key="1">
    <citation type="journal article" date="2024" name="Proc. Natl. Acad. Sci. U.S.A.">
        <title>Extraordinary preservation of gene collinearity over three hundred million years revealed in homosporous lycophytes.</title>
        <authorList>
            <person name="Li C."/>
            <person name="Wickell D."/>
            <person name="Kuo L.Y."/>
            <person name="Chen X."/>
            <person name="Nie B."/>
            <person name="Liao X."/>
            <person name="Peng D."/>
            <person name="Ji J."/>
            <person name="Jenkins J."/>
            <person name="Williams M."/>
            <person name="Shu S."/>
            <person name="Plott C."/>
            <person name="Barry K."/>
            <person name="Rajasekar S."/>
            <person name="Grimwood J."/>
            <person name="Han X."/>
            <person name="Sun S."/>
            <person name="Hou Z."/>
            <person name="He W."/>
            <person name="Dai G."/>
            <person name="Sun C."/>
            <person name="Schmutz J."/>
            <person name="Leebens-Mack J.H."/>
            <person name="Li F.W."/>
            <person name="Wang L."/>
        </authorList>
    </citation>
    <scope>NUCLEOTIDE SEQUENCE [LARGE SCALE GENOMIC DNA]</scope>
    <source>
        <strain evidence="2">cv. PW_Plant_1</strain>
    </source>
</reference>
<proteinExistence type="predicted"/>
<protein>
    <submittedName>
        <fullName evidence="1">Uncharacterized protein</fullName>
    </submittedName>
</protein>
<comment type="caution">
    <text evidence="1">The sequence shown here is derived from an EMBL/GenBank/DDBJ whole genome shotgun (WGS) entry which is preliminary data.</text>
</comment>
<organism evidence="1 2">
    <name type="scientific">Diphasiastrum complanatum</name>
    <name type="common">Issler's clubmoss</name>
    <name type="synonym">Lycopodium complanatum</name>
    <dbReference type="NCBI Taxonomy" id="34168"/>
    <lineage>
        <taxon>Eukaryota</taxon>
        <taxon>Viridiplantae</taxon>
        <taxon>Streptophyta</taxon>
        <taxon>Embryophyta</taxon>
        <taxon>Tracheophyta</taxon>
        <taxon>Lycopodiopsida</taxon>
        <taxon>Lycopodiales</taxon>
        <taxon>Lycopodiaceae</taxon>
        <taxon>Lycopodioideae</taxon>
        <taxon>Diphasiastrum</taxon>
    </lineage>
</organism>
<sequence>MEQQQRQEAGTVAIVGRQYCFPHSKEYVIKKIFSFSGGDYNVTDTHGNLFFNVEGRYFSLTRKRLLLDASGRPLLSLKRKVYSMHDTWQAFLGDSISNGQQLFTLKKSSVFQFKTSLDVFLAHNNTGVPDFNIKGKSRATIYHHNQVVAQVKRKRSVYVYPGIDSAFIISLVVIMDELQQIKRA</sequence>
<gene>
    <name evidence="1" type="ORF">O6H91_01G028000</name>
</gene>
<accession>A0ACC2EPB7</accession>
<dbReference type="EMBL" id="CM055092">
    <property type="protein sequence ID" value="KAJ7568323.1"/>
    <property type="molecule type" value="Genomic_DNA"/>
</dbReference>